<organism evidence="15 16">
    <name type="scientific">Desulfomarina profundi</name>
    <dbReference type="NCBI Taxonomy" id="2772557"/>
    <lineage>
        <taxon>Bacteria</taxon>
        <taxon>Pseudomonadati</taxon>
        <taxon>Thermodesulfobacteriota</taxon>
        <taxon>Desulfobulbia</taxon>
        <taxon>Desulfobulbales</taxon>
        <taxon>Desulfobulbaceae</taxon>
        <taxon>Desulfomarina</taxon>
    </lineage>
</organism>
<keyword evidence="16" id="KW-1185">Reference proteome</keyword>
<dbReference type="RefSeq" id="WP_228854689.1">
    <property type="nucleotide sequence ID" value="NZ_AP024086.1"/>
</dbReference>
<comment type="catalytic activity">
    <reaction evidence="9 14">
        <text>L-valine + 2-oxoglutarate = 3-methyl-2-oxobutanoate + L-glutamate</text>
        <dbReference type="Rhea" id="RHEA:24813"/>
        <dbReference type="ChEBI" id="CHEBI:11851"/>
        <dbReference type="ChEBI" id="CHEBI:16810"/>
        <dbReference type="ChEBI" id="CHEBI:29985"/>
        <dbReference type="ChEBI" id="CHEBI:57762"/>
        <dbReference type="EC" id="2.6.1.42"/>
    </reaction>
</comment>
<dbReference type="InterPro" id="IPR033939">
    <property type="entry name" value="BCAT_family"/>
</dbReference>
<sequence>MWEDFEVALEKVASDRRKEKPDEGNLGFGVHFTDHMFLMKWDREHGWHDAKICPFDDFSLSPAAMVLHYGQAIFEGMKAYRGEDGQIYLFRPAENFERMNNSALRMCMPRIPVEKVVKSLKALLYLDREWIPKSEGSTLYIRPAMIGAEAALGLRPAGEYWFYIIMSPVGAYYKEGCNPTKIYVSDEHVRAVKGGVGNVKTAGNYAASLFTARLAEKAGCTQVLWLDGCEHKYVEEVGTSNIFFKIDDELVTPPLEGSILPGLTRDSVIKLAESRGVKVVERKIAIDEVLEAIEDGRLREAFGTGTAAVISPVGELFYRGKNYVIGDGRSGELSVELFTDLQAIQRGEKDDPFRWVVRCG</sequence>
<comment type="catalytic activity">
    <reaction evidence="10 14">
        <text>L-isoleucine + 2-oxoglutarate = (S)-3-methyl-2-oxopentanoate + L-glutamate</text>
        <dbReference type="Rhea" id="RHEA:24801"/>
        <dbReference type="ChEBI" id="CHEBI:16810"/>
        <dbReference type="ChEBI" id="CHEBI:29985"/>
        <dbReference type="ChEBI" id="CHEBI:35146"/>
        <dbReference type="ChEBI" id="CHEBI:58045"/>
        <dbReference type="EC" id="2.6.1.42"/>
    </reaction>
</comment>
<evidence type="ECO:0000256" key="13">
    <source>
        <dbReference type="RuleBase" id="RU004516"/>
    </source>
</evidence>
<proteinExistence type="inferred from homology"/>
<evidence type="ECO:0000256" key="5">
    <source>
        <dbReference type="ARBA" id="ARBA00009320"/>
    </source>
</evidence>
<dbReference type="PROSITE" id="PS00770">
    <property type="entry name" value="AA_TRANSFER_CLASS_4"/>
    <property type="match status" value="1"/>
</dbReference>
<comment type="pathway">
    <text evidence="2">Amino-acid biosynthesis; L-isoleucine biosynthesis; L-isoleucine from 2-oxobutanoate: step 4/4.</text>
</comment>
<evidence type="ECO:0000313" key="16">
    <source>
        <dbReference type="Proteomes" id="UP000826725"/>
    </source>
</evidence>
<keyword evidence="6 14" id="KW-0028">Amino-acid biosynthesis</keyword>
<keyword evidence="7 13" id="KW-0663">Pyridoxal phosphate</keyword>
<dbReference type="NCBIfam" id="TIGR01123">
    <property type="entry name" value="ilvE_II"/>
    <property type="match status" value="1"/>
</dbReference>
<dbReference type="GO" id="GO:0004084">
    <property type="term" value="F:branched-chain-amino-acid transaminase activity"/>
    <property type="evidence" value="ECO:0007669"/>
    <property type="project" value="UniProtKB-EC"/>
</dbReference>
<dbReference type="InterPro" id="IPR001544">
    <property type="entry name" value="Aminotrans_IV"/>
</dbReference>
<evidence type="ECO:0000256" key="4">
    <source>
        <dbReference type="ARBA" id="ARBA00005072"/>
    </source>
</evidence>
<dbReference type="InterPro" id="IPR018300">
    <property type="entry name" value="Aminotrans_IV_CS"/>
</dbReference>
<dbReference type="GO" id="GO:0009082">
    <property type="term" value="P:branched-chain amino acid biosynthetic process"/>
    <property type="evidence" value="ECO:0007669"/>
    <property type="project" value="UniProtKB-KW"/>
</dbReference>
<dbReference type="EC" id="2.6.1.42" evidence="14"/>
<dbReference type="PIRSF" id="PIRSF006468">
    <property type="entry name" value="BCAT1"/>
    <property type="match status" value="1"/>
</dbReference>
<keyword evidence="14 15" id="KW-0032">Aminotransferase</keyword>
<evidence type="ECO:0000256" key="12">
    <source>
        <dbReference type="RuleBase" id="RU004106"/>
    </source>
</evidence>
<evidence type="ECO:0000256" key="10">
    <source>
        <dbReference type="ARBA" id="ARBA00048798"/>
    </source>
</evidence>
<evidence type="ECO:0000256" key="14">
    <source>
        <dbReference type="RuleBase" id="RU004517"/>
    </source>
</evidence>
<dbReference type="KEGG" id="dbk:DGMP_30140"/>
<dbReference type="NCBIfam" id="NF009897">
    <property type="entry name" value="PRK13357.1"/>
    <property type="match status" value="1"/>
</dbReference>
<keyword evidence="8 14" id="KW-0100">Branched-chain amino acid biosynthesis</keyword>
<protein>
    <recommendedName>
        <fullName evidence="14">Branched-chain-amino-acid aminotransferase</fullName>
        <ecNumber evidence="14">2.6.1.42</ecNumber>
    </recommendedName>
</protein>
<evidence type="ECO:0000256" key="3">
    <source>
        <dbReference type="ARBA" id="ARBA00004931"/>
    </source>
</evidence>
<evidence type="ECO:0000256" key="8">
    <source>
        <dbReference type="ARBA" id="ARBA00023304"/>
    </source>
</evidence>
<evidence type="ECO:0000256" key="2">
    <source>
        <dbReference type="ARBA" id="ARBA00004824"/>
    </source>
</evidence>
<dbReference type="InterPro" id="IPR005786">
    <property type="entry name" value="B_amino_transII"/>
</dbReference>
<dbReference type="Pfam" id="PF01063">
    <property type="entry name" value="Aminotran_4"/>
    <property type="match status" value="1"/>
</dbReference>
<dbReference type="GO" id="GO:0008652">
    <property type="term" value="P:amino acid biosynthetic process"/>
    <property type="evidence" value="ECO:0007669"/>
    <property type="project" value="UniProtKB-KW"/>
</dbReference>
<evidence type="ECO:0000313" key="15">
    <source>
        <dbReference type="EMBL" id="BCL62321.1"/>
    </source>
</evidence>
<evidence type="ECO:0000256" key="1">
    <source>
        <dbReference type="ARBA" id="ARBA00001933"/>
    </source>
</evidence>
<comment type="pathway">
    <text evidence="3">Amino-acid biosynthesis; L-valine biosynthesis; L-valine from pyruvate: step 4/4.</text>
</comment>
<reference evidence="15" key="1">
    <citation type="submission" date="2020-09" db="EMBL/GenBank/DDBJ databases">
        <title>Desulfogranum mesoprofundum gen. nov., sp. nov., a novel mesophilic, sulfate-reducing chemolithoautotroph isolated from a deep-sea hydrothermal vent chimney in the Suiyo Seamount.</title>
        <authorList>
            <person name="Hashimoto Y."/>
            <person name="Nakagawa S."/>
        </authorList>
    </citation>
    <scope>NUCLEOTIDE SEQUENCE</scope>
    <source>
        <strain evidence="15">KT2</strain>
    </source>
</reference>
<dbReference type="PANTHER" id="PTHR11825:SF44">
    <property type="entry name" value="BRANCHED-CHAIN-AMINO-ACID AMINOTRANSFERASE"/>
    <property type="match status" value="1"/>
</dbReference>
<comment type="cofactor">
    <cofactor evidence="1 13">
        <name>pyridoxal 5'-phosphate</name>
        <dbReference type="ChEBI" id="CHEBI:597326"/>
    </cofactor>
</comment>
<gene>
    <name evidence="15" type="primary">ilvK</name>
    <name evidence="15" type="ORF">DGMP_30140</name>
</gene>
<comment type="similarity">
    <text evidence="5 12">Belongs to the class-IV pyridoxal-phosphate-dependent aminotransferase family.</text>
</comment>
<evidence type="ECO:0000256" key="7">
    <source>
        <dbReference type="ARBA" id="ARBA00022898"/>
    </source>
</evidence>
<comment type="pathway">
    <text evidence="4">Amino-acid biosynthesis; L-leucine biosynthesis; L-leucine from 3-methyl-2-oxobutanoate: step 4/4.</text>
</comment>
<dbReference type="EMBL" id="AP024086">
    <property type="protein sequence ID" value="BCL62321.1"/>
    <property type="molecule type" value="Genomic_DNA"/>
</dbReference>
<keyword evidence="14" id="KW-0808">Transferase</keyword>
<name>A0A8D5FVW3_9BACT</name>
<dbReference type="Proteomes" id="UP000826725">
    <property type="component" value="Chromosome"/>
</dbReference>
<dbReference type="PANTHER" id="PTHR11825">
    <property type="entry name" value="SUBGROUP IIII AMINOTRANSFERASE"/>
    <property type="match status" value="1"/>
</dbReference>
<comment type="catalytic activity">
    <reaction evidence="11 14">
        <text>L-leucine + 2-oxoglutarate = 4-methyl-2-oxopentanoate + L-glutamate</text>
        <dbReference type="Rhea" id="RHEA:18321"/>
        <dbReference type="ChEBI" id="CHEBI:16810"/>
        <dbReference type="ChEBI" id="CHEBI:17865"/>
        <dbReference type="ChEBI" id="CHEBI:29985"/>
        <dbReference type="ChEBI" id="CHEBI:57427"/>
        <dbReference type="EC" id="2.6.1.42"/>
    </reaction>
</comment>
<dbReference type="CDD" id="cd01557">
    <property type="entry name" value="BCAT_beta_family"/>
    <property type="match status" value="1"/>
</dbReference>
<evidence type="ECO:0000256" key="9">
    <source>
        <dbReference type="ARBA" id="ARBA00048212"/>
    </source>
</evidence>
<evidence type="ECO:0000256" key="6">
    <source>
        <dbReference type="ARBA" id="ARBA00022605"/>
    </source>
</evidence>
<dbReference type="AlphaFoldDB" id="A0A8D5FVW3"/>
<evidence type="ECO:0000256" key="11">
    <source>
        <dbReference type="ARBA" id="ARBA00049229"/>
    </source>
</evidence>
<accession>A0A8D5FVW3</accession>